<evidence type="ECO:0000313" key="3">
    <source>
        <dbReference type="Proteomes" id="UP001396334"/>
    </source>
</evidence>
<dbReference type="Gene3D" id="3.30.420.10">
    <property type="entry name" value="Ribonuclease H-like superfamily/Ribonuclease H"/>
    <property type="match status" value="1"/>
</dbReference>
<protein>
    <recommendedName>
        <fullName evidence="1">RNase H type-1 domain-containing protein</fullName>
    </recommendedName>
</protein>
<comment type="caution">
    <text evidence="2">The sequence shown here is derived from an EMBL/GenBank/DDBJ whole genome shotgun (WGS) entry which is preliminary data.</text>
</comment>
<feature type="domain" description="RNase H type-1" evidence="1">
    <location>
        <begin position="26"/>
        <end position="116"/>
    </location>
</feature>
<dbReference type="EMBL" id="JBBPBN010000053">
    <property type="protein sequence ID" value="KAK8990879.1"/>
    <property type="molecule type" value="Genomic_DNA"/>
</dbReference>
<evidence type="ECO:0000313" key="2">
    <source>
        <dbReference type="EMBL" id="KAK8990879.1"/>
    </source>
</evidence>
<dbReference type="InterPro" id="IPR053151">
    <property type="entry name" value="RNase_H-like"/>
</dbReference>
<dbReference type="Pfam" id="PF13456">
    <property type="entry name" value="RVT_3"/>
    <property type="match status" value="1"/>
</dbReference>
<organism evidence="2 3">
    <name type="scientific">Hibiscus sabdariffa</name>
    <name type="common">roselle</name>
    <dbReference type="NCBI Taxonomy" id="183260"/>
    <lineage>
        <taxon>Eukaryota</taxon>
        <taxon>Viridiplantae</taxon>
        <taxon>Streptophyta</taxon>
        <taxon>Embryophyta</taxon>
        <taxon>Tracheophyta</taxon>
        <taxon>Spermatophyta</taxon>
        <taxon>Magnoliopsida</taxon>
        <taxon>eudicotyledons</taxon>
        <taxon>Gunneridae</taxon>
        <taxon>Pentapetalae</taxon>
        <taxon>rosids</taxon>
        <taxon>malvids</taxon>
        <taxon>Malvales</taxon>
        <taxon>Malvaceae</taxon>
        <taxon>Malvoideae</taxon>
        <taxon>Hibiscus</taxon>
    </lineage>
</organism>
<dbReference type="InterPro" id="IPR044730">
    <property type="entry name" value="RNase_H-like_dom_plant"/>
</dbReference>
<dbReference type="SUPFAM" id="SSF53098">
    <property type="entry name" value="Ribonuclease H-like"/>
    <property type="match status" value="1"/>
</dbReference>
<dbReference type="InterPro" id="IPR012337">
    <property type="entry name" value="RNaseH-like_sf"/>
</dbReference>
<reference evidence="2 3" key="1">
    <citation type="journal article" date="2024" name="G3 (Bethesda)">
        <title>Genome assembly of Hibiscus sabdariffa L. provides insights into metabolisms of medicinal natural products.</title>
        <authorList>
            <person name="Kim T."/>
        </authorList>
    </citation>
    <scope>NUCLEOTIDE SEQUENCE [LARGE SCALE GENOMIC DNA]</scope>
    <source>
        <strain evidence="2">TK-2024</strain>
        <tissue evidence="2">Old leaves</tissue>
    </source>
</reference>
<evidence type="ECO:0000259" key="1">
    <source>
        <dbReference type="Pfam" id="PF13456"/>
    </source>
</evidence>
<name>A0ABR2PQZ1_9ROSI</name>
<dbReference type="InterPro" id="IPR036397">
    <property type="entry name" value="RNaseH_sf"/>
</dbReference>
<sequence length="124" mass="13582">MVVKVPESDEWCAPPPGCVKFNTGEAVKVSYGPAGIGKILRDHSEKVIVEFSKAIGLSDLASAESIAIREALNIFAASEWVNQVELIIKVDCAYVVYWVNNPSLTPFAFKDLINECLNADFNFS</sequence>
<accession>A0ABR2PQZ1</accession>
<dbReference type="Proteomes" id="UP001396334">
    <property type="component" value="Unassembled WGS sequence"/>
</dbReference>
<dbReference type="PANTHER" id="PTHR47723:SF22">
    <property type="entry name" value="RNASE H TYPE-1 DOMAIN-CONTAINING PROTEIN"/>
    <property type="match status" value="1"/>
</dbReference>
<proteinExistence type="predicted"/>
<dbReference type="CDD" id="cd06222">
    <property type="entry name" value="RNase_H_like"/>
    <property type="match status" value="1"/>
</dbReference>
<gene>
    <name evidence="2" type="ORF">V6N11_028835</name>
</gene>
<dbReference type="PANTHER" id="PTHR47723">
    <property type="entry name" value="OS05G0353850 PROTEIN"/>
    <property type="match status" value="1"/>
</dbReference>
<keyword evidence="3" id="KW-1185">Reference proteome</keyword>
<dbReference type="InterPro" id="IPR002156">
    <property type="entry name" value="RNaseH_domain"/>
</dbReference>